<sequence length="158" mass="16602">PGGGLGDGDASGDHGQSGSSPRHCHIQPQDLGIDKKARLRLILASLLCLLFMVGEIVGGLLAHSLAVVSDAAHLLTDFASFMISLVALYLAARPATKRLSFGWHRAEILGALISILMLWVITGILVYSGVLRIQSGDYEIDATIMLITSSAGVAVNIV</sequence>
<name>A0ABD0LUS6_9CAEN</name>
<evidence type="ECO:0000313" key="10">
    <source>
        <dbReference type="EMBL" id="KAK7502863.1"/>
    </source>
</evidence>
<keyword evidence="6 8" id="KW-0472">Membrane</keyword>
<dbReference type="InterPro" id="IPR027469">
    <property type="entry name" value="Cation_efflux_TMD_sf"/>
</dbReference>
<dbReference type="Proteomes" id="UP001519460">
    <property type="component" value="Unassembled WGS sequence"/>
</dbReference>
<evidence type="ECO:0000256" key="1">
    <source>
        <dbReference type="ARBA" id="ARBA00004141"/>
    </source>
</evidence>
<keyword evidence="11" id="KW-1185">Reference proteome</keyword>
<dbReference type="PANTHER" id="PTHR11562:SF17">
    <property type="entry name" value="RE54080P-RELATED"/>
    <property type="match status" value="1"/>
</dbReference>
<keyword evidence="4" id="KW-0406">Ion transport</keyword>
<dbReference type="InterPro" id="IPR058533">
    <property type="entry name" value="Cation_efflux_TM"/>
</dbReference>
<evidence type="ECO:0000256" key="6">
    <source>
        <dbReference type="ARBA" id="ARBA00023136"/>
    </source>
</evidence>
<dbReference type="EMBL" id="JACVVK020000023">
    <property type="protein sequence ID" value="KAK7502863.1"/>
    <property type="molecule type" value="Genomic_DNA"/>
</dbReference>
<evidence type="ECO:0000256" key="8">
    <source>
        <dbReference type="SAM" id="Phobius"/>
    </source>
</evidence>
<evidence type="ECO:0000313" key="11">
    <source>
        <dbReference type="Proteomes" id="UP001519460"/>
    </source>
</evidence>
<keyword evidence="4" id="KW-0862">Zinc</keyword>
<dbReference type="GO" id="GO:0016020">
    <property type="term" value="C:membrane"/>
    <property type="evidence" value="ECO:0007669"/>
    <property type="project" value="UniProtKB-SubCell"/>
</dbReference>
<feature type="transmembrane region" description="Helical" evidence="8">
    <location>
        <begin position="78"/>
        <end position="96"/>
    </location>
</feature>
<evidence type="ECO:0000256" key="5">
    <source>
        <dbReference type="ARBA" id="ARBA00022989"/>
    </source>
</evidence>
<dbReference type="InterPro" id="IPR002524">
    <property type="entry name" value="Cation_efflux"/>
</dbReference>
<dbReference type="PANTHER" id="PTHR11562">
    <property type="entry name" value="CATION EFFLUX PROTEIN/ ZINC TRANSPORTER"/>
    <property type="match status" value="1"/>
</dbReference>
<comment type="similarity">
    <text evidence="2">Belongs to the cation diffusion facilitator (CDF) transporter (TC 2.A.4) family. SLC30A subfamily.</text>
</comment>
<accession>A0ABD0LUS6</accession>
<evidence type="ECO:0000259" key="9">
    <source>
        <dbReference type="Pfam" id="PF01545"/>
    </source>
</evidence>
<proteinExistence type="inferred from homology"/>
<feature type="non-terminal residue" evidence="10">
    <location>
        <position position="158"/>
    </location>
</feature>
<dbReference type="Pfam" id="PF01545">
    <property type="entry name" value="Cation_efflux"/>
    <property type="match status" value="1"/>
</dbReference>
<dbReference type="SUPFAM" id="SSF161111">
    <property type="entry name" value="Cation efflux protein transmembrane domain-like"/>
    <property type="match status" value="1"/>
</dbReference>
<feature type="domain" description="Cation efflux protein transmembrane" evidence="9">
    <location>
        <begin position="41"/>
        <end position="158"/>
    </location>
</feature>
<feature type="region of interest" description="Disordered" evidence="7">
    <location>
        <begin position="1"/>
        <end position="24"/>
    </location>
</feature>
<keyword evidence="4" id="KW-0813">Transport</keyword>
<organism evidence="10 11">
    <name type="scientific">Batillaria attramentaria</name>
    <dbReference type="NCBI Taxonomy" id="370345"/>
    <lineage>
        <taxon>Eukaryota</taxon>
        <taxon>Metazoa</taxon>
        <taxon>Spiralia</taxon>
        <taxon>Lophotrochozoa</taxon>
        <taxon>Mollusca</taxon>
        <taxon>Gastropoda</taxon>
        <taxon>Caenogastropoda</taxon>
        <taxon>Sorbeoconcha</taxon>
        <taxon>Cerithioidea</taxon>
        <taxon>Batillariidae</taxon>
        <taxon>Batillaria</taxon>
    </lineage>
</organism>
<dbReference type="Gene3D" id="1.20.1510.10">
    <property type="entry name" value="Cation efflux protein transmembrane domain"/>
    <property type="match status" value="1"/>
</dbReference>
<dbReference type="GO" id="GO:0006829">
    <property type="term" value="P:zinc ion transport"/>
    <property type="evidence" value="ECO:0007669"/>
    <property type="project" value="UniProtKB-KW"/>
</dbReference>
<dbReference type="AlphaFoldDB" id="A0ABD0LUS6"/>
<comment type="caution">
    <text evidence="10">The sequence shown here is derived from an EMBL/GenBank/DDBJ whole genome shotgun (WGS) entry which is preliminary data.</text>
</comment>
<protein>
    <recommendedName>
        <fullName evidence="9">Cation efflux protein transmembrane domain-containing protein</fullName>
    </recommendedName>
</protein>
<evidence type="ECO:0000256" key="3">
    <source>
        <dbReference type="ARBA" id="ARBA00022692"/>
    </source>
</evidence>
<keyword evidence="3 8" id="KW-0812">Transmembrane</keyword>
<keyword evidence="5 8" id="KW-1133">Transmembrane helix</keyword>
<evidence type="ECO:0000256" key="2">
    <source>
        <dbReference type="ARBA" id="ARBA00008873"/>
    </source>
</evidence>
<reference evidence="10 11" key="1">
    <citation type="journal article" date="2023" name="Sci. Data">
        <title>Genome assembly of the Korean intertidal mud-creeper Batillaria attramentaria.</title>
        <authorList>
            <person name="Patra A.K."/>
            <person name="Ho P.T."/>
            <person name="Jun S."/>
            <person name="Lee S.J."/>
            <person name="Kim Y."/>
            <person name="Won Y.J."/>
        </authorList>
    </citation>
    <scope>NUCLEOTIDE SEQUENCE [LARGE SCALE GENOMIC DNA]</scope>
    <source>
        <strain evidence="10">Wonlab-2016</strain>
    </source>
</reference>
<comment type="subcellular location">
    <subcellularLocation>
        <location evidence="1">Membrane</location>
        <topology evidence="1">Multi-pass membrane protein</topology>
    </subcellularLocation>
</comment>
<dbReference type="NCBIfam" id="TIGR01297">
    <property type="entry name" value="CDF"/>
    <property type="match status" value="1"/>
</dbReference>
<keyword evidence="4" id="KW-0864">Zinc transport</keyword>
<feature type="transmembrane region" description="Helical" evidence="8">
    <location>
        <begin position="41"/>
        <end position="66"/>
    </location>
</feature>
<evidence type="ECO:0000256" key="7">
    <source>
        <dbReference type="SAM" id="MobiDB-lite"/>
    </source>
</evidence>
<evidence type="ECO:0000256" key="4">
    <source>
        <dbReference type="ARBA" id="ARBA00022906"/>
    </source>
</evidence>
<feature type="transmembrane region" description="Helical" evidence="8">
    <location>
        <begin position="108"/>
        <end position="130"/>
    </location>
</feature>
<feature type="non-terminal residue" evidence="10">
    <location>
        <position position="1"/>
    </location>
</feature>
<dbReference type="InterPro" id="IPR050681">
    <property type="entry name" value="CDF/SLC30A"/>
</dbReference>
<gene>
    <name evidence="10" type="ORF">BaRGS_00005812</name>
</gene>